<evidence type="ECO:0000256" key="1">
    <source>
        <dbReference type="PROSITE-ProRule" id="PRU00339"/>
    </source>
</evidence>
<sequence>MPVRKPLLAHVRERGIGPHLRIAAVAAVALGLTAASVVLGADADSARPARSAPVLAAVLPVERLPADDLARGTAALQKHLDAQPKDAAGWATLGVAYVEQARLSGDPTRYPKAEKAFARSLKLRPAAENDAALAGQAVLAAARHDFASALDLADRALRVNGYSERALAGRVDALVELGRYDEAYRAVQLADRRRPGIPVFTRYAYVLELRGDTEGARRVLTRALRSATASADRAYVATALGQLDWSQGRYQQALDHFAEALRADPQHLPAQEGRGRTYAAQGEERKALRALEEVARRQPLPGRVAALGELHEVAGHRTEAAQQYELAGTWMRLADANGVATDLESALVAADHGDAAEALSSARAEWKRRETVHTADALGWALHVNGRDGEALVYARKATAPSPGYRNASFLYHLGMIERALGDDTQAARHLRAALDLNPGFSPVGARRAESALKALPDPAGPNGRSAS</sequence>
<dbReference type="InterPro" id="IPR011990">
    <property type="entry name" value="TPR-like_helical_dom_sf"/>
</dbReference>
<dbReference type="Proteomes" id="UP001445472">
    <property type="component" value="Unassembled WGS sequence"/>
</dbReference>
<dbReference type="RefSeq" id="WP_351978644.1">
    <property type="nucleotide sequence ID" value="NZ_JBEPBX010000040.1"/>
</dbReference>
<dbReference type="InterPro" id="IPR019734">
    <property type="entry name" value="TPR_rpt"/>
</dbReference>
<feature type="repeat" description="TPR" evidence="1">
    <location>
        <begin position="234"/>
        <end position="267"/>
    </location>
</feature>
<dbReference type="PROSITE" id="PS50005">
    <property type="entry name" value="TPR"/>
    <property type="match status" value="2"/>
</dbReference>
<protein>
    <submittedName>
        <fullName evidence="3">Tetratricopeptide repeat protein</fullName>
    </submittedName>
</protein>
<evidence type="ECO:0000256" key="2">
    <source>
        <dbReference type="SAM" id="MobiDB-lite"/>
    </source>
</evidence>
<dbReference type="PANTHER" id="PTHR12558">
    <property type="entry name" value="CELL DIVISION CYCLE 16,23,27"/>
    <property type="match status" value="1"/>
</dbReference>
<dbReference type="Gene3D" id="1.25.40.10">
    <property type="entry name" value="Tetratricopeptide repeat domain"/>
    <property type="match status" value="3"/>
</dbReference>
<accession>A0ABV1V3G9</accession>
<name>A0ABV1V3G9_9ACTN</name>
<dbReference type="Pfam" id="PF14559">
    <property type="entry name" value="TPR_19"/>
    <property type="match status" value="1"/>
</dbReference>
<proteinExistence type="predicted"/>
<gene>
    <name evidence="3" type="ORF">ABT276_30545</name>
</gene>
<feature type="region of interest" description="Disordered" evidence="2">
    <location>
        <begin position="448"/>
        <end position="468"/>
    </location>
</feature>
<dbReference type="SMART" id="SM00028">
    <property type="entry name" value="TPR"/>
    <property type="match status" value="5"/>
</dbReference>
<organism evidence="3 4">
    <name type="scientific">Streptomyces xantholiticus</name>
    <dbReference type="NCBI Taxonomy" id="68285"/>
    <lineage>
        <taxon>Bacteria</taxon>
        <taxon>Bacillati</taxon>
        <taxon>Actinomycetota</taxon>
        <taxon>Actinomycetes</taxon>
        <taxon>Kitasatosporales</taxon>
        <taxon>Streptomycetaceae</taxon>
        <taxon>Streptomyces</taxon>
    </lineage>
</organism>
<feature type="repeat" description="TPR" evidence="1">
    <location>
        <begin position="408"/>
        <end position="441"/>
    </location>
</feature>
<comment type="caution">
    <text evidence="3">The sequence shown here is derived from an EMBL/GenBank/DDBJ whole genome shotgun (WGS) entry which is preliminary data.</text>
</comment>
<evidence type="ECO:0000313" key="3">
    <source>
        <dbReference type="EMBL" id="MER6617584.1"/>
    </source>
</evidence>
<keyword evidence="4" id="KW-1185">Reference proteome</keyword>
<reference evidence="3 4" key="1">
    <citation type="submission" date="2024-06" db="EMBL/GenBank/DDBJ databases">
        <title>The Natural Products Discovery Center: Release of the First 8490 Sequenced Strains for Exploring Actinobacteria Biosynthetic Diversity.</title>
        <authorList>
            <person name="Kalkreuter E."/>
            <person name="Kautsar S.A."/>
            <person name="Yang D."/>
            <person name="Bader C.D."/>
            <person name="Teijaro C.N."/>
            <person name="Fluegel L."/>
            <person name="Davis C.M."/>
            <person name="Simpson J.R."/>
            <person name="Lauterbach L."/>
            <person name="Steele A.D."/>
            <person name="Gui C."/>
            <person name="Meng S."/>
            <person name="Li G."/>
            <person name="Viehrig K."/>
            <person name="Ye F."/>
            <person name="Su P."/>
            <person name="Kiefer A.F."/>
            <person name="Nichols A."/>
            <person name="Cepeda A.J."/>
            <person name="Yan W."/>
            <person name="Fan B."/>
            <person name="Jiang Y."/>
            <person name="Adhikari A."/>
            <person name="Zheng C.-J."/>
            <person name="Schuster L."/>
            <person name="Cowan T.M."/>
            <person name="Smanski M.J."/>
            <person name="Chevrette M.G."/>
            <person name="De Carvalho L.P.S."/>
            <person name="Shen B."/>
        </authorList>
    </citation>
    <scope>NUCLEOTIDE SEQUENCE [LARGE SCALE GENOMIC DNA]</scope>
    <source>
        <strain evidence="3 4">NPDC000837</strain>
    </source>
</reference>
<dbReference type="Pfam" id="PF13181">
    <property type="entry name" value="TPR_8"/>
    <property type="match status" value="1"/>
</dbReference>
<dbReference type="EMBL" id="JBEPBX010000040">
    <property type="protein sequence ID" value="MER6617584.1"/>
    <property type="molecule type" value="Genomic_DNA"/>
</dbReference>
<dbReference type="PANTHER" id="PTHR12558:SF13">
    <property type="entry name" value="CELL DIVISION CYCLE PROTEIN 27 HOMOLOG"/>
    <property type="match status" value="1"/>
</dbReference>
<evidence type="ECO:0000313" key="4">
    <source>
        <dbReference type="Proteomes" id="UP001445472"/>
    </source>
</evidence>
<keyword evidence="1" id="KW-0802">TPR repeat</keyword>
<dbReference type="SUPFAM" id="SSF48452">
    <property type="entry name" value="TPR-like"/>
    <property type="match status" value="1"/>
</dbReference>